<evidence type="ECO:0000256" key="7">
    <source>
        <dbReference type="ARBA" id="ARBA00007490"/>
    </source>
</evidence>
<keyword evidence="13" id="KW-0418">Kinase</keyword>
<dbReference type="GO" id="GO:0005524">
    <property type="term" value="F:ATP binding"/>
    <property type="evidence" value="ECO:0007669"/>
    <property type="project" value="UniProtKB-KW"/>
</dbReference>
<evidence type="ECO:0000256" key="15">
    <source>
        <dbReference type="ARBA" id="ARBA00023134"/>
    </source>
</evidence>
<dbReference type="NCBIfam" id="NF004469">
    <property type="entry name" value="PRK05800.1"/>
    <property type="match status" value="1"/>
</dbReference>
<evidence type="ECO:0000313" key="18">
    <source>
        <dbReference type="EMBL" id="GAI42145.1"/>
    </source>
</evidence>
<name>X1PSS4_9ZZZZ</name>
<dbReference type="EC" id="2.7.1.156" evidence="8"/>
<dbReference type="GO" id="GO:0043752">
    <property type="term" value="F:adenosylcobinamide kinase activity"/>
    <property type="evidence" value="ECO:0007669"/>
    <property type="project" value="UniProtKB-EC"/>
</dbReference>
<dbReference type="PANTHER" id="PTHR34848:SF1">
    <property type="entry name" value="BIFUNCTIONAL ADENOSYLCOBALAMIN BIOSYNTHESIS PROTEIN COBU"/>
    <property type="match status" value="1"/>
</dbReference>
<evidence type="ECO:0000256" key="12">
    <source>
        <dbReference type="ARBA" id="ARBA00022741"/>
    </source>
</evidence>
<comment type="similarity">
    <text evidence="7">Belongs to the CobU/CobP family.</text>
</comment>
<keyword evidence="14" id="KW-0067">ATP-binding</keyword>
<evidence type="ECO:0000256" key="13">
    <source>
        <dbReference type="ARBA" id="ARBA00022777"/>
    </source>
</evidence>
<dbReference type="InterPro" id="IPR027417">
    <property type="entry name" value="P-loop_NTPase"/>
</dbReference>
<dbReference type="Gene3D" id="3.40.50.300">
    <property type="entry name" value="P-loop containing nucleotide triphosphate hydrolases"/>
    <property type="match status" value="1"/>
</dbReference>
<dbReference type="GO" id="GO:0009236">
    <property type="term" value="P:cobalamin biosynthetic process"/>
    <property type="evidence" value="ECO:0007669"/>
    <property type="project" value="UniProtKB-KW"/>
</dbReference>
<keyword evidence="15" id="KW-0342">GTP-binding</keyword>
<protein>
    <recommendedName>
        <fullName evidence="16">Adenosylcobinamide kinase</fullName>
        <ecNumber evidence="8">2.7.1.156</ecNumber>
        <ecNumber evidence="9">2.7.7.62</ecNumber>
    </recommendedName>
    <alternativeName>
        <fullName evidence="17">Adenosylcobinamide-phosphate guanylyltransferase</fullName>
    </alternativeName>
</protein>
<comment type="pathway">
    <text evidence="5">Cofactor biosynthesis; adenosylcobalamin biosynthesis; adenosylcobalamin from cob(II)yrinate a,c-diamide: step 6/7.</text>
</comment>
<dbReference type="GO" id="GO:0008820">
    <property type="term" value="F:cobinamide phosphate guanylyltransferase activity"/>
    <property type="evidence" value="ECO:0007669"/>
    <property type="project" value="UniProtKB-EC"/>
</dbReference>
<evidence type="ECO:0000256" key="5">
    <source>
        <dbReference type="ARBA" id="ARBA00004692"/>
    </source>
</evidence>
<evidence type="ECO:0000256" key="8">
    <source>
        <dbReference type="ARBA" id="ARBA00012016"/>
    </source>
</evidence>
<keyword evidence="12" id="KW-0547">Nucleotide-binding</keyword>
<evidence type="ECO:0000256" key="16">
    <source>
        <dbReference type="ARBA" id="ARBA00029570"/>
    </source>
</evidence>
<dbReference type="Pfam" id="PF02283">
    <property type="entry name" value="CobU"/>
    <property type="match status" value="1"/>
</dbReference>
<evidence type="ECO:0000256" key="17">
    <source>
        <dbReference type="ARBA" id="ARBA00030571"/>
    </source>
</evidence>
<keyword evidence="10" id="KW-0169">Cobalamin biosynthesis</keyword>
<evidence type="ECO:0000256" key="11">
    <source>
        <dbReference type="ARBA" id="ARBA00022679"/>
    </source>
</evidence>
<evidence type="ECO:0000256" key="4">
    <source>
        <dbReference type="ARBA" id="ARBA00003889"/>
    </source>
</evidence>
<keyword evidence="11" id="KW-0808">Transferase</keyword>
<dbReference type="PANTHER" id="PTHR34848">
    <property type="match status" value="1"/>
</dbReference>
<sequence length="203" mass="21885">MVGLGEKYIIWGHRLSKRCVLIIGGAGSGKSHFAQELAPKLGETVLFVATAVTGDEEMRQRIEEHKRARPAAWSTLEVTSHLGSQILEKVGGAQVVIVDCITLLVNNILGQHSDQTGKQIDAPLIEKGLIAEVGELIECIDRVDASFIIVTNEVGLGLVPANRVGRLYRDLLAKANQMLAQAADEVYMMVAGLPLQIKPAKGL</sequence>
<comment type="pathway">
    <text evidence="6">Cofactor biosynthesis; adenosylcobalamin biosynthesis; adenosylcobalamin from cob(II)yrinate a,c-diamide: step 5/7.</text>
</comment>
<reference evidence="18" key="1">
    <citation type="journal article" date="2014" name="Front. Microbiol.">
        <title>High frequency of phylogenetically diverse reductive dehalogenase-homologous genes in deep subseafloor sedimentary metagenomes.</title>
        <authorList>
            <person name="Kawai M."/>
            <person name="Futagami T."/>
            <person name="Toyoda A."/>
            <person name="Takaki Y."/>
            <person name="Nishi S."/>
            <person name="Hori S."/>
            <person name="Arai W."/>
            <person name="Tsubouchi T."/>
            <person name="Morono Y."/>
            <person name="Uchiyama I."/>
            <person name="Ito T."/>
            <person name="Fujiyama A."/>
            <person name="Inagaki F."/>
            <person name="Takami H."/>
        </authorList>
    </citation>
    <scope>NUCLEOTIDE SEQUENCE</scope>
    <source>
        <strain evidence="18">Expedition CK06-06</strain>
    </source>
</reference>
<evidence type="ECO:0000256" key="9">
    <source>
        <dbReference type="ARBA" id="ARBA00012523"/>
    </source>
</evidence>
<comment type="catalytic activity">
    <reaction evidence="2">
        <text>adenosylcob(III)inamide phosphate + GTP + H(+) = adenosylcob(III)inamide-GDP + diphosphate</text>
        <dbReference type="Rhea" id="RHEA:22712"/>
        <dbReference type="ChEBI" id="CHEBI:15378"/>
        <dbReference type="ChEBI" id="CHEBI:33019"/>
        <dbReference type="ChEBI" id="CHEBI:37565"/>
        <dbReference type="ChEBI" id="CHEBI:58502"/>
        <dbReference type="ChEBI" id="CHEBI:60487"/>
        <dbReference type="EC" id="2.7.7.62"/>
    </reaction>
</comment>
<dbReference type="CDD" id="cd00544">
    <property type="entry name" value="CobU"/>
    <property type="match status" value="1"/>
</dbReference>
<dbReference type="PIRSF" id="PIRSF006135">
    <property type="entry name" value="CobU"/>
    <property type="match status" value="1"/>
</dbReference>
<dbReference type="SUPFAM" id="SSF52540">
    <property type="entry name" value="P-loop containing nucleoside triphosphate hydrolases"/>
    <property type="match status" value="1"/>
</dbReference>
<dbReference type="AlphaFoldDB" id="X1PSS4"/>
<dbReference type="EMBL" id="BARV01027867">
    <property type="protein sequence ID" value="GAI42145.1"/>
    <property type="molecule type" value="Genomic_DNA"/>
</dbReference>
<evidence type="ECO:0000256" key="1">
    <source>
        <dbReference type="ARBA" id="ARBA00000312"/>
    </source>
</evidence>
<organism evidence="18">
    <name type="scientific">marine sediment metagenome</name>
    <dbReference type="NCBI Taxonomy" id="412755"/>
    <lineage>
        <taxon>unclassified sequences</taxon>
        <taxon>metagenomes</taxon>
        <taxon>ecological metagenomes</taxon>
    </lineage>
</organism>
<evidence type="ECO:0000256" key="6">
    <source>
        <dbReference type="ARBA" id="ARBA00005159"/>
    </source>
</evidence>
<dbReference type="InterPro" id="IPR003203">
    <property type="entry name" value="CobU/CobP"/>
</dbReference>
<comment type="catalytic activity">
    <reaction evidence="3">
        <text>adenosylcob(III)inamide + GTP = adenosylcob(III)inamide phosphate + GDP + H(+)</text>
        <dbReference type="Rhea" id="RHEA:15765"/>
        <dbReference type="ChEBI" id="CHEBI:2480"/>
        <dbReference type="ChEBI" id="CHEBI:15378"/>
        <dbReference type="ChEBI" id="CHEBI:37565"/>
        <dbReference type="ChEBI" id="CHEBI:58189"/>
        <dbReference type="ChEBI" id="CHEBI:58502"/>
        <dbReference type="EC" id="2.7.1.156"/>
    </reaction>
</comment>
<dbReference type="EC" id="2.7.7.62" evidence="9"/>
<evidence type="ECO:0000256" key="10">
    <source>
        <dbReference type="ARBA" id="ARBA00022573"/>
    </source>
</evidence>
<evidence type="ECO:0000256" key="14">
    <source>
        <dbReference type="ARBA" id="ARBA00022840"/>
    </source>
</evidence>
<evidence type="ECO:0000256" key="3">
    <source>
        <dbReference type="ARBA" id="ARBA00001522"/>
    </source>
</evidence>
<accession>X1PSS4</accession>
<comment type="catalytic activity">
    <reaction evidence="1">
        <text>adenosylcob(III)inamide + ATP = adenosylcob(III)inamide phosphate + ADP + H(+)</text>
        <dbReference type="Rhea" id="RHEA:15769"/>
        <dbReference type="ChEBI" id="CHEBI:2480"/>
        <dbReference type="ChEBI" id="CHEBI:15378"/>
        <dbReference type="ChEBI" id="CHEBI:30616"/>
        <dbReference type="ChEBI" id="CHEBI:58502"/>
        <dbReference type="ChEBI" id="CHEBI:456216"/>
        <dbReference type="EC" id="2.7.1.156"/>
    </reaction>
</comment>
<evidence type="ECO:0000256" key="2">
    <source>
        <dbReference type="ARBA" id="ARBA00000711"/>
    </source>
</evidence>
<gene>
    <name evidence="18" type="ORF">S06H3_44753</name>
</gene>
<comment type="function">
    <text evidence="4">Catalyzes ATP-dependent phosphorylation of adenosylcobinamide and addition of GMP to adenosylcobinamide phosphate.</text>
</comment>
<comment type="caution">
    <text evidence="18">The sequence shown here is derived from an EMBL/GenBank/DDBJ whole genome shotgun (WGS) entry which is preliminary data.</text>
</comment>
<dbReference type="GO" id="GO:0005525">
    <property type="term" value="F:GTP binding"/>
    <property type="evidence" value="ECO:0007669"/>
    <property type="project" value="UniProtKB-KW"/>
</dbReference>
<proteinExistence type="inferred from homology"/>